<dbReference type="AlphaFoldDB" id="A0A7C5Z7D3"/>
<evidence type="ECO:0008006" key="2">
    <source>
        <dbReference type="Google" id="ProtNLM"/>
    </source>
</evidence>
<name>A0A7C5Z7D3_9FIRM</name>
<gene>
    <name evidence="1" type="ORF">ENL71_00455</name>
</gene>
<protein>
    <recommendedName>
        <fullName evidence="2">TniB family protein</fullName>
    </recommendedName>
</protein>
<dbReference type="Pfam" id="PF05621">
    <property type="entry name" value="TniB"/>
    <property type="match status" value="1"/>
</dbReference>
<dbReference type="EMBL" id="DRUZ01000008">
    <property type="protein sequence ID" value="HHS01020.1"/>
    <property type="molecule type" value="Genomic_DNA"/>
</dbReference>
<dbReference type="InterPro" id="IPR008868">
    <property type="entry name" value="TniB"/>
</dbReference>
<feature type="non-terminal residue" evidence="1">
    <location>
        <position position="1"/>
    </location>
</feature>
<sequence length="142" mass="16438">MNALKNLMNELKRPLVLVGTKDALIAKETDYQISSRFPPQILTTWTYDRNYLSFLHAYEKTLPLRKPSNLSDQNDLALKILEYSEGYLGEIVAILKELAILAIRTGKERIDVSLFKELDWIPPSNALLRTGEEKRFFEQPRI</sequence>
<comment type="caution">
    <text evidence="1">The sequence shown here is derived from an EMBL/GenBank/DDBJ whole genome shotgun (WGS) entry which is preliminary data.</text>
</comment>
<organism evidence="1">
    <name type="scientific">Caldicellulosiruptor owensensis</name>
    <dbReference type="NCBI Taxonomy" id="55205"/>
    <lineage>
        <taxon>Bacteria</taxon>
        <taxon>Bacillati</taxon>
        <taxon>Bacillota</taxon>
        <taxon>Bacillota incertae sedis</taxon>
        <taxon>Caldicellulosiruptorales</taxon>
        <taxon>Caldicellulosiruptoraceae</taxon>
        <taxon>Caldicellulosiruptor</taxon>
    </lineage>
</organism>
<accession>A0A7C5Z7D3</accession>
<evidence type="ECO:0000313" key="1">
    <source>
        <dbReference type="EMBL" id="HHS01020.1"/>
    </source>
</evidence>
<reference evidence="1" key="1">
    <citation type="journal article" date="2020" name="mSystems">
        <title>Genome- and Community-Level Interaction Insights into Carbon Utilization and Element Cycling Functions of Hydrothermarchaeota in Hydrothermal Sediment.</title>
        <authorList>
            <person name="Zhou Z."/>
            <person name="Liu Y."/>
            <person name="Xu W."/>
            <person name="Pan J."/>
            <person name="Luo Z.H."/>
            <person name="Li M."/>
        </authorList>
    </citation>
    <scope>NUCLEOTIDE SEQUENCE [LARGE SCALE GENOMIC DNA]</scope>
    <source>
        <strain evidence="1">SpSt-102</strain>
    </source>
</reference>
<proteinExistence type="predicted"/>